<proteinExistence type="predicted"/>
<accession>A0ABX7QWM9</accession>
<name>A0ABX7QWM9_9GAMM</name>
<keyword evidence="2" id="KW-1185">Reference proteome</keyword>
<evidence type="ECO:0000313" key="1">
    <source>
        <dbReference type="EMBL" id="QSX35351.1"/>
    </source>
</evidence>
<evidence type="ECO:0000313" key="2">
    <source>
        <dbReference type="Proteomes" id="UP000662770"/>
    </source>
</evidence>
<dbReference type="Proteomes" id="UP000662770">
    <property type="component" value="Chromosome"/>
</dbReference>
<dbReference type="RefSeq" id="WP_207356542.1">
    <property type="nucleotide sequence ID" value="NZ_CP071503.1"/>
</dbReference>
<gene>
    <name evidence="1" type="ORF">JYB87_09265</name>
</gene>
<protein>
    <submittedName>
        <fullName evidence="1">Uncharacterized protein</fullName>
    </submittedName>
</protein>
<reference evidence="1 2" key="1">
    <citation type="submission" date="2021-03" db="EMBL/GenBank/DDBJ databases">
        <title>Novel species identification of genus Shewanella.</title>
        <authorList>
            <person name="Liu G."/>
            <person name="Zhang Q."/>
        </authorList>
    </citation>
    <scope>NUCLEOTIDE SEQUENCE [LARGE SCALE GENOMIC DNA]</scope>
    <source>
        <strain evidence="1 2">FJAT-51800</strain>
    </source>
</reference>
<sequence length="112" mass="12976">MKYHSLTIHCASLCLDVMSSPSFWGYTESDILAFRDEVVSQIKARLATEMPTSELIEPFATAVINTLINAHLRRIKIPPTLLIDMIQQHFDEFDSYQNQRGFCLSEYDSRRF</sequence>
<organism evidence="1 2">
    <name type="scientific">Shewanella avicenniae</name>
    <dbReference type="NCBI Taxonomy" id="2814294"/>
    <lineage>
        <taxon>Bacteria</taxon>
        <taxon>Pseudomonadati</taxon>
        <taxon>Pseudomonadota</taxon>
        <taxon>Gammaproteobacteria</taxon>
        <taxon>Alteromonadales</taxon>
        <taxon>Shewanellaceae</taxon>
        <taxon>Shewanella</taxon>
    </lineage>
</organism>
<dbReference type="EMBL" id="CP071503">
    <property type="protein sequence ID" value="QSX35351.1"/>
    <property type="molecule type" value="Genomic_DNA"/>
</dbReference>